<evidence type="ECO:0000256" key="1">
    <source>
        <dbReference type="ARBA" id="ARBA00009713"/>
    </source>
</evidence>
<protein>
    <recommendedName>
        <fullName evidence="3">GATOR2 complex protein MIO zinc-ribbon like domain-containing protein</fullName>
    </recommendedName>
</protein>
<dbReference type="SUPFAM" id="SSF50978">
    <property type="entry name" value="WD40 repeat-like"/>
    <property type="match status" value="1"/>
</dbReference>
<accession>A0A9P5PEL4</accession>
<dbReference type="Gene3D" id="2.130.10.10">
    <property type="entry name" value="YVTN repeat-like/Quinoprotein amine dehydrogenase"/>
    <property type="match status" value="1"/>
</dbReference>
<dbReference type="Pfam" id="PF17034">
    <property type="entry name" value="zinc_ribbon_16"/>
    <property type="match status" value="1"/>
</dbReference>
<dbReference type="InterPro" id="IPR037593">
    <property type="entry name" value="MIOS/Sea4"/>
</dbReference>
<comment type="caution">
    <text evidence="4">The sequence shown here is derived from an EMBL/GenBank/DDBJ whole genome shotgun (WGS) entry which is preliminary data.</text>
</comment>
<evidence type="ECO:0000259" key="3">
    <source>
        <dbReference type="Pfam" id="PF17034"/>
    </source>
</evidence>
<reference evidence="4" key="1">
    <citation type="submission" date="2020-11" db="EMBL/GenBank/DDBJ databases">
        <authorList>
            <consortium name="DOE Joint Genome Institute"/>
            <person name="Ahrendt S."/>
            <person name="Riley R."/>
            <person name="Andreopoulos W."/>
            <person name="Labutti K."/>
            <person name="Pangilinan J."/>
            <person name="Ruiz-Duenas F.J."/>
            <person name="Barrasa J.M."/>
            <person name="Sanchez-Garcia M."/>
            <person name="Camarero S."/>
            <person name="Miyauchi S."/>
            <person name="Serrano A."/>
            <person name="Linde D."/>
            <person name="Babiker R."/>
            <person name="Drula E."/>
            <person name="Ayuso-Fernandez I."/>
            <person name="Pacheco R."/>
            <person name="Padilla G."/>
            <person name="Ferreira P."/>
            <person name="Barriuso J."/>
            <person name="Kellner H."/>
            <person name="Castanera R."/>
            <person name="Alfaro M."/>
            <person name="Ramirez L."/>
            <person name="Pisabarro A.G."/>
            <person name="Kuo A."/>
            <person name="Tritt A."/>
            <person name="Lipzen A."/>
            <person name="He G."/>
            <person name="Yan M."/>
            <person name="Ng V."/>
            <person name="Cullen D."/>
            <person name="Martin F."/>
            <person name="Rosso M.-N."/>
            <person name="Henrissat B."/>
            <person name="Hibbett D."/>
            <person name="Martinez A.T."/>
            <person name="Grigoriev I.V."/>
        </authorList>
    </citation>
    <scope>NUCLEOTIDE SEQUENCE</scope>
    <source>
        <strain evidence="4">AH 40177</strain>
    </source>
</reference>
<feature type="region of interest" description="Disordered" evidence="2">
    <location>
        <begin position="230"/>
        <end position="273"/>
    </location>
</feature>
<dbReference type="InterPro" id="IPR015943">
    <property type="entry name" value="WD40/YVTN_repeat-like_dom_sf"/>
</dbReference>
<dbReference type="PANTHER" id="PTHR16453">
    <property type="entry name" value="WD40 DOMAIN-CONTAINING PROTEIN MIO FAMILY MEMBER"/>
    <property type="match status" value="1"/>
</dbReference>
<dbReference type="InterPro" id="IPR036322">
    <property type="entry name" value="WD40_repeat_dom_sf"/>
</dbReference>
<feature type="compositionally biased region" description="Basic and acidic residues" evidence="2">
    <location>
        <begin position="553"/>
        <end position="563"/>
    </location>
</feature>
<feature type="compositionally biased region" description="Low complexity" evidence="2">
    <location>
        <begin position="236"/>
        <end position="249"/>
    </location>
</feature>
<dbReference type="GO" id="GO:0005737">
    <property type="term" value="C:cytoplasm"/>
    <property type="evidence" value="ECO:0007669"/>
    <property type="project" value="TreeGrafter"/>
</dbReference>
<keyword evidence="5" id="KW-1185">Reference proteome</keyword>
<feature type="region of interest" description="Disordered" evidence="2">
    <location>
        <begin position="800"/>
        <end position="833"/>
    </location>
</feature>
<dbReference type="PANTHER" id="PTHR16453:SF9">
    <property type="entry name" value="GATOR COMPLEX PROTEIN MIOS"/>
    <property type="match status" value="1"/>
</dbReference>
<dbReference type="CDD" id="cd16691">
    <property type="entry name" value="mRING-H2-C3H3C2_Mio"/>
    <property type="match status" value="1"/>
</dbReference>
<evidence type="ECO:0000256" key="2">
    <source>
        <dbReference type="SAM" id="MobiDB-lite"/>
    </source>
</evidence>
<evidence type="ECO:0000313" key="5">
    <source>
        <dbReference type="Proteomes" id="UP000772434"/>
    </source>
</evidence>
<gene>
    <name evidence="4" type="ORF">BDP27DRAFT_1336613</name>
</gene>
<dbReference type="InterPro" id="IPR001680">
    <property type="entry name" value="WD40_rpt"/>
</dbReference>
<feature type="region of interest" description="Disordered" evidence="2">
    <location>
        <begin position="546"/>
        <end position="567"/>
    </location>
</feature>
<comment type="similarity">
    <text evidence="1">Belongs to the WD repeat mio family.</text>
</comment>
<dbReference type="SMART" id="SM00320">
    <property type="entry name" value="WD40"/>
    <property type="match status" value="3"/>
</dbReference>
<dbReference type="OrthoDB" id="341486at2759"/>
<feature type="domain" description="GATOR2 complex protein MIO zinc-ribbon like" evidence="3">
    <location>
        <begin position="1184"/>
        <end position="1305"/>
    </location>
</feature>
<feature type="compositionally biased region" description="Polar residues" evidence="2">
    <location>
        <begin position="263"/>
        <end position="272"/>
    </location>
</feature>
<dbReference type="InterPro" id="IPR031488">
    <property type="entry name" value="Zn_ribbon_mio"/>
</dbReference>
<organism evidence="4 5">
    <name type="scientific">Rhodocollybia butyracea</name>
    <dbReference type="NCBI Taxonomy" id="206335"/>
    <lineage>
        <taxon>Eukaryota</taxon>
        <taxon>Fungi</taxon>
        <taxon>Dikarya</taxon>
        <taxon>Basidiomycota</taxon>
        <taxon>Agaricomycotina</taxon>
        <taxon>Agaricomycetes</taxon>
        <taxon>Agaricomycetidae</taxon>
        <taxon>Agaricales</taxon>
        <taxon>Marasmiineae</taxon>
        <taxon>Omphalotaceae</taxon>
        <taxon>Rhodocollybia</taxon>
    </lineage>
</organism>
<evidence type="ECO:0000313" key="4">
    <source>
        <dbReference type="EMBL" id="KAF9062438.1"/>
    </source>
</evidence>
<dbReference type="EMBL" id="JADNRY010000172">
    <property type="protein sequence ID" value="KAF9062438.1"/>
    <property type="molecule type" value="Genomic_DNA"/>
</dbReference>
<dbReference type="Pfam" id="PF21720">
    <property type="entry name" value="MIOS_WD40"/>
    <property type="match status" value="1"/>
</dbReference>
<proteinExistence type="inferred from homology"/>
<name>A0A9P5PEL4_9AGAR</name>
<sequence>MKCFAWSPANIPSDIFAVGHNSGRVDLLRLEASRYSSSTDNVLSSGPIQSLPVKNQRSCNALAFCPSDPYLAVGYDKIRGDGSLVIWDVVDDMRVFRAAVSSNDESTLSVPYSTTSIASFNTHPPIPRTDFPVRADQRIVQAHAQTELISSIAWLPQTSHPFLLLAGIYPRWLRLFDLRTPAGSGSGTSYVSSVASKVSGIATDPFDATRFATWGDGTITLWDIRKLHTTGMHPDSPSSTPSPTPLLTITEKDAGMDGESLPHGSSTSSFAKSRNSVSTSNLTSSSALQQAYVTVEFSPTRRGMLASLSKDASYVRMWDVLDTGDSPFRREIENVDESVVKLKTPISKKPWVPWGGVSDSTVQPLPREEPIIQRNRPAMLLYNTRKAFSNNPSSHLCSFGIIPPIFPSHRTKSKVVVVTQTGDIAVQSVYDAPQALVWSSRGELLYGPFESLDKENNKAEFGILSGKHEDDEEHHEIPRKAFDNQGAMSIGDSKYHIDPESQGITERGRARNLVKNALPSPALFGRGDAEGFPALSRTSNATPANIAATKPIDGGHEANERKRTFSPAASLRVPIRPTNGLPSTSTVTIKSRDKPLTSVKAQNLTDRQTNVDSRNIHPHIAQALADDISMIMQKRALKGYGIHDPLKNASIIRELCAVESEKMGRFLSSDTKMLADLWEWIHHSQNFLSSPTPLLHGYDFSFAGLWGIWDGPRSIGGSGIIPRYMDPDPHAATFLTDSFNHSSGSTSGSVSSSLDTGSIRTSPGSSLNLGIFSENVADADATPVHRDRLDLPSVLETPLHHTVTPLDRSRRQGPNSIHGSRRPKSPLPDPLTKDPEWRQALLNLFARSLGPDSSTHLPKFPYITTSRPLQRHICLHLIGWGFVLRDESLMGEVRRWERENDGDDGYARAAAWLVFSGRYGGGVGVSNEGTVYGEGAIECLLRSDDETHHMMSGVIAALAPFASTTFTSANSSSKLTLPSTLREHYERLINKLNDPYLRALLTHLTAISSSDALSSGEHWLEILHDEADLLPFYERLAMAICFLDDAALTTYLRRCREHALSKSGGDVDALVVTGLGTLEGAEILSLWLDRHSDVQSAALLGWLGVCVSFGQHTTGFRAEDKSSTIDSRVTRWVEAYRDYLDSIKLFHCRVEFDIERGQTLQRALERRNSETIPTLAPKQILIRCNYCNTIVAPNSQASDANSPGLRLNSSSKGKPTACPKCGRALPRCSICLMTLGIVQDALREIELAHSHYQDTIDDAIVICQNCRHGGHASHILEWFFGGEHDGQTAVSHKVCAVADCNCQCAYE</sequence>
<dbReference type="Proteomes" id="UP000772434">
    <property type="component" value="Unassembled WGS sequence"/>
</dbReference>
<dbReference type="GO" id="GO:1904263">
    <property type="term" value="P:positive regulation of TORC1 signaling"/>
    <property type="evidence" value="ECO:0007669"/>
    <property type="project" value="TreeGrafter"/>
</dbReference>